<keyword evidence="13" id="KW-1185">Reference proteome</keyword>
<evidence type="ECO:0000256" key="4">
    <source>
        <dbReference type="ARBA" id="ARBA00022478"/>
    </source>
</evidence>
<evidence type="ECO:0000256" key="1">
    <source>
        <dbReference type="ARBA" id="ARBA00006711"/>
    </source>
</evidence>
<evidence type="ECO:0000256" key="11">
    <source>
        <dbReference type="HAMAP-Rule" id="MF_00366"/>
    </source>
</evidence>
<keyword evidence="6 11" id="KW-0548">Nucleotidyltransferase</keyword>
<dbReference type="STRING" id="1121439.dsat_2694"/>
<evidence type="ECO:0000313" key="13">
    <source>
        <dbReference type="Proteomes" id="UP000014975"/>
    </source>
</evidence>
<evidence type="ECO:0000313" key="12">
    <source>
        <dbReference type="EMBL" id="EPR34652.1"/>
    </source>
</evidence>
<dbReference type="Pfam" id="PF01192">
    <property type="entry name" value="RNA_pol_Rpb6"/>
    <property type="match status" value="1"/>
</dbReference>
<evidence type="ECO:0000256" key="10">
    <source>
        <dbReference type="ARBA" id="ARBA00048552"/>
    </source>
</evidence>
<dbReference type="InterPro" id="IPR003716">
    <property type="entry name" value="DNA-dir_RNA_pol_omega"/>
</dbReference>
<dbReference type="GO" id="GO:0006351">
    <property type="term" value="P:DNA-templated transcription"/>
    <property type="evidence" value="ECO:0007669"/>
    <property type="project" value="UniProtKB-UniRule"/>
</dbReference>
<dbReference type="PANTHER" id="PTHR34476">
    <property type="entry name" value="DNA-DIRECTED RNA POLYMERASE SUBUNIT OMEGA"/>
    <property type="match status" value="1"/>
</dbReference>
<evidence type="ECO:0000256" key="9">
    <source>
        <dbReference type="ARBA" id="ARBA00030998"/>
    </source>
</evidence>
<dbReference type="InterPro" id="IPR036161">
    <property type="entry name" value="RPB6/omega-like_sf"/>
</dbReference>
<proteinExistence type="inferred from homology"/>
<dbReference type="RefSeq" id="WP_020886579.1">
    <property type="nucleotide sequence ID" value="NZ_ATHI01000007.1"/>
</dbReference>
<dbReference type="PANTHER" id="PTHR34476:SF1">
    <property type="entry name" value="DNA-DIRECTED RNA POLYMERASE SUBUNIT OMEGA"/>
    <property type="match status" value="1"/>
</dbReference>
<comment type="catalytic activity">
    <reaction evidence="10 11">
        <text>RNA(n) + a ribonucleoside 5'-triphosphate = RNA(n+1) + diphosphate</text>
        <dbReference type="Rhea" id="RHEA:21248"/>
        <dbReference type="Rhea" id="RHEA-COMP:14527"/>
        <dbReference type="Rhea" id="RHEA-COMP:17342"/>
        <dbReference type="ChEBI" id="CHEBI:33019"/>
        <dbReference type="ChEBI" id="CHEBI:61557"/>
        <dbReference type="ChEBI" id="CHEBI:140395"/>
        <dbReference type="EC" id="2.7.7.6"/>
    </reaction>
</comment>
<sequence length="75" mass="8612">MARITVEDCLERVDNRFLITQMAIKRVRQYREGYTPLVETKNKEIVAALREIAAIKVLPAEDIPEAGIFLAREPK</sequence>
<keyword evidence="4 11" id="KW-0240">DNA-directed RNA polymerase</keyword>
<evidence type="ECO:0000256" key="6">
    <source>
        <dbReference type="ARBA" id="ARBA00022695"/>
    </source>
</evidence>
<comment type="function">
    <text evidence="11">Promotes RNA polymerase assembly. Latches the N- and C-terminal regions of the beta' subunit thereby facilitating its interaction with the beta and alpha subunits.</text>
</comment>
<keyword evidence="5 11" id="KW-0808">Transferase</keyword>
<evidence type="ECO:0000256" key="5">
    <source>
        <dbReference type="ARBA" id="ARBA00022679"/>
    </source>
</evidence>
<dbReference type="SMART" id="SM01409">
    <property type="entry name" value="RNA_pol_Rpb6"/>
    <property type="match status" value="1"/>
</dbReference>
<evidence type="ECO:0000256" key="2">
    <source>
        <dbReference type="ARBA" id="ARBA00012418"/>
    </source>
</evidence>
<evidence type="ECO:0000256" key="8">
    <source>
        <dbReference type="ARBA" id="ARBA00029924"/>
    </source>
</evidence>
<protein>
    <recommendedName>
        <fullName evidence="3 11">DNA-directed RNA polymerase subunit omega</fullName>
        <shortName evidence="11">RNAP omega subunit</shortName>
        <ecNumber evidence="2 11">2.7.7.6</ecNumber>
    </recommendedName>
    <alternativeName>
        <fullName evidence="9 11">RNA polymerase omega subunit</fullName>
    </alternativeName>
    <alternativeName>
        <fullName evidence="8 11">Transcriptase subunit omega</fullName>
    </alternativeName>
</protein>
<dbReference type="SUPFAM" id="SSF63562">
    <property type="entry name" value="RPB6/omega subunit-like"/>
    <property type="match status" value="1"/>
</dbReference>
<dbReference type="EC" id="2.7.7.6" evidence="2 11"/>
<comment type="subunit">
    <text evidence="11">The RNAP catalytic core consists of 2 alpha, 1 beta, 1 beta' and 1 omega subunit. When a sigma factor is associated with the core the holoenzyme is formed, which can initiate transcription.</text>
</comment>
<organism evidence="12 13">
    <name type="scientific">Alkalidesulfovibrio alkalitolerans DSM 16529</name>
    <dbReference type="NCBI Taxonomy" id="1121439"/>
    <lineage>
        <taxon>Bacteria</taxon>
        <taxon>Pseudomonadati</taxon>
        <taxon>Thermodesulfobacteriota</taxon>
        <taxon>Desulfovibrionia</taxon>
        <taxon>Desulfovibrionales</taxon>
        <taxon>Desulfovibrionaceae</taxon>
        <taxon>Alkalidesulfovibrio</taxon>
    </lineage>
</organism>
<dbReference type="NCBIfam" id="TIGR00690">
    <property type="entry name" value="rpoZ"/>
    <property type="match status" value="1"/>
</dbReference>
<name>S7TBW0_9BACT</name>
<dbReference type="Gene3D" id="3.90.940.10">
    <property type="match status" value="1"/>
</dbReference>
<dbReference type="PATRIC" id="fig|1121439.3.peg.1098"/>
<dbReference type="GO" id="GO:0003899">
    <property type="term" value="F:DNA-directed RNA polymerase activity"/>
    <property type="evidence" value="ECO:0007669"/>
    <property type="project" value="UniProtKB-UniRule"/>
</dbReference>
<reference evidence="12 13" key="1">
    <citation type="journal article" date="2013" name="Genome Announc.">
        <title>Draft genome sequences for three mercury-methylating, sulfate-reducing bacteria.</title>
        <authorList>
            <person name="Brown S.D."/>
            <person name="Hurt R.A.Jr."/>
            <person name="Gilmour C.C."/>
            <person name="Elias D.A."/>
        </authorList>
    </citation>
    <scope>NUCLEOTIDE SEQUENCE [LARGE SCALE GENOMIC DNA]</scope>
    <source>
        <strain evidence="12 13">DSM 16529</strain>
    </source>
</reference>
<dbReference type="AlphaFoldDB" id="S7TBW0"/>
<dbReference type="Proteomes" id="UP000014975">
    <property type="component" value="Unassembled WGS sequence"/>
</dbReference>
<dbReference type="GO" id="GO:0003677">
    <property type="term" value="F:DNA binding"/>
    <property type="evidence" value="ECO:0007669"/>
    <property type="project" value="UniProtKB-UniRule"/>
</dbReference>
<comment type="caution">
    <text evidence="12">The sequence shown here is derived from an EMBL/GenBank/DDBJ whole genome shotgun (WGS) entry which is preliminary data.</text>
</comment>
<dbReference type="OrthoDB" id="9796300at2"/>
<dbReference type="InterPro" id="IPR006110">
    <property type="entry name" value="Pol_omega/Rpo6/RPB6"/>
</dbReference>
<keyword evidence="7 11" id="KW-0804">Transcription</keyword>
<dbReference type="GO" id="GO:0000428">
    <property type="term" value="C:DNA-directed RNA polymerase complex"/>
    <property type="evidence" value="ECO:0007669"/>
    <property type="project" value="UniProtKB-KW"/>
</dbReference>
<dbReference type="HAMAP" id="MF_00366">
    <property type="entry name" value="RNApol_bact_RpoZ"/>
    <property type="match status" value="1"/>
</dbReference>
<gene>
    <name evidence="11" type="primary">rpoZ</name>
    <name evidence="12" type="ORF">dsat_2694</name>
</gene>
<accession>S7TBW0</accession>
<dbReference type="eggNOG" id="COG1758">
    <property type="taxonomic scope" value="Bacteria"/>
</dbReference>
<dbReference type="EMBL" id="ATHI01000007">
    <property type="protein sequence ID" value="EPR34652.1"/>
    <property type="molecule type" value="Genomic_DNA"/>
</dbReference>
<comment type="similarity">
    <text evidence="1 11">Belongs to the RNA polymerase subunit omega family.</text>
</comment>
<evidence type="ECO:0000256" key="7">
    <source>
        <dbReference type="ARBA" id="ARBA00023163"/>
    </source>
</evidence>
<evidence type="ECO:0000256" key="3">
    <source>
        <dbReference type="ARBA" id="ARBA00013725"/>
    </source>
</evidence>